<dbReference type="EMBL" id="LN907828">
    <property type="protein sequence ID" value="CUU25864.1"/>
    <property type="molecule type" value="Genomic_DNA"/>
</dbReference>
<geneLocation type="plasmid" evidence="2">
    <name>pEM01</name>
</geneLocation>
<dbReference type="SUPFAM" id="SSF81606">
    <property type="entry name" value="PP2C-like"/>
    <property type="match status" value="1"/>
</dbReference>
<dbReference type="Gene3D" id="3.60.40.10">
    <property type="entry name" value="PPM-type phosphatase domain"/>
    <property type="match status" value="1"/>
</dbReference>
<gene>
    <name evidence="1" type="ORF">EM595_p0164</name>
</gene>
<dbReference type="InterPro" id="IPR036457">
    <property type="entry name" value="PPM-type-like_dom_sf"/>
</dbReference>
<keyword evidence="2" id="KW-1185">Reference proteome</keyword>
<proteinExistence type="predicted"/>
<name>A0A0U5L952_9GAMM</name>
<evidence type="ECO:0000313" key="2">
    <source>
        <dbReference type="Proteomes" id="UP000059419"/>
    </source>
</evidence>
<organism evidence="1 2">
    <name type="scientific">Duffyella gerundensis</name>
    <dbReference type="NCBI Taxonomy" id="1619313"/>
    <lineage>
        <taxon>Bacteria</taxon>
        <taxon>Pseudomonadati</taxon>
        <taxon>Pseudomonadota</taxon>
        <taxon>Gammaproteobacteria</taxon>
        <taxon>Enterobacterales</taxon>
        <taxon>Erwiniaceae</taxon>
        <taxon>Duffyella</taxon>
    </lineage>
</organism>
<reference evidence="2" key="1">
    <citation type="submission" date="2015-11" db="EMBL/GenBank/DDBJ databases">
        <authorList>
            <person name="Blom J."/>
        </authorList>
    </citation>
    <scope>NUCLEOTIDE SEQUENCE [LARGE SCALE GENOMIC DNA]</scope>
    <source>
        <plasmid evidence="2">pEM01</plasmid>
    </source>
</reference>
<accession>A0A0U5L952</accession>
<dbReference type="KEGG" id="ege:EM595_p0164"/>
<dbReference type="AlphaFoldDB" id="A0A0U5L952"/>
<evidence type="ECO:0000313" key="1">
    <source>
        <dbReference type="EMBL" id="CUU25864.1"/>
    </source>
</evidence>
<sequence>MSRSFLKGSKKWFKGYWTDEHYLDKYSGAQRNANNDYVAVKADEEQLIAVIVDAAERGGNAQRFAEHWSTLLLTTYTQPTRLPLNILLRELHKTLVPEFLHERASYSLVDIDLRNNSGEIIYVGDCLLAVVTGSQTYRVSRPHVINHTFTSLGDSYAHILTRVLKANRFMPPERIGFTWQQGDKLLLSTDGYWQWQADGQTQCSDDASALHIIPDGSGCHFTAETEDTNFRVYI</sequence>
<dbReference type="PATRIC" id="fig|1619313.3.peg.3768"/>
<dbReference type="Proteomes" id="UP000059419">
    <property type="component" value="Plasmid pEM01"/>
</dbReference>
<protein>
    <recommendedName>
        <fullName evidence="3">PPM-type phosphatase domain-containing protein</fullName>
    </recommendedName>
</protein>
<evidence type="ECO:0008006" key="3">
    <source>
        <dbReference type="Google" id="ProtNLM"/>
    </source>
</evidence>